<dbReference type="Proteomes" id="UP000070224">
    <property type="component" value="Unassembled WGS sequence"/>
</dbReference>
<keyword evidence="2" id="KW-1185">Reference proteome</keyword>
<dbReference type="EMBL" id="LSDK01000013">
    <property type="protein sequence ID" value="KXB78493.1"/>
    <property type="molecule type" value="Genomic_DNA"/>
</dbReference>
<organism evidence="1 2">
    <name type="scientific">Porphyromonas somerae</name>
    <dbReference type="NCBI Taxonomy" id="322095"/>
    <lineage>
        <taxon>Bacteria</taxon>
        <taxon>Pseudomonadati</taxon>
        <taxon>Bacteroidota</taxon>
        <taxon>Bacteroidia</taxon>
        <taxon>Bacteroidales</taxon>
        <taxon>Porphyromonadaceae</taxon>
        <taxon>Porphyromonas</taxon>
    </lineage>
</organism>
<protein>
    <submittedName>
        <fullName evidence="1">Uncharacterized protein</fullName>
    </submittedName>
</protein>
<accession>A0A134BEV9</accession>
<sequence>MQDDVDRGISLDELRAQSREDLLLRSRHIEIIVELGISTILHSDRALGAIECTGALSGLRIDEFTYLSIELERYIDAGSIIDCLRIDFSRLGFVLGARAEKEETTEKRSNSE</sequence>
<evidence type="ECO:0000313" key="1">
    <source>
        <dbReference type="EMBL" id="KXB78493.1"/>
    </source>
</evidence>
<dbReference type="AlphaFoldDB" id="A0A134BEV9"/>
<proteinExistence type="predicted"/>
<dbReference type="STRING" id="322095.HMPREF3185_00141"/>
<evidence type="ECO:0000313" key="2">
    <source>
        <dbReference type="Proteomes" id="UP000070224"/>
    </source>
</evidence>
<gene>
    <name evidence="1" type="ORF">HMPREF3185_00141</name>
</gene>
<reference evidence="2" key="1">
    <citation type="submission" date="2016-01" db="EMBL/GenBank/DDBJ databases">
        <authorList>
            <person name="Mitreva M."/>
            <person name="Pepin K.H."/>
            <person name="Mihindukulasuriya K.A."/>
            <person name="Fulton R."/>
            <person name="Fronick C."/>
            <person name="O'Laughlin M."/>
            <person name="Miner T."/>
            <person name="Herter B."/>
            <person name="Rosa B.A."/>
            <person name="Cordes M."/>
            <person name="Tomlinson C."/>
            <person name="Wollam A."/>
            <person name="Palsikar V.B."/>
            <person name="Mardis E.R."/>
            <person name="Wilson R.K."/>
        </authorList>
    </citation>
    <scope>NUCLEOTIDE SEQUENCE [LARGE SCALE GENOMIC DNA]</scope>
    <source>
        <strain evidence="2">KA00683</strain>
    </source>
</reference>
<comment type="caution">
    <text evidence="1">The sequence shown here is derived from an EMBL/GenBank/DDBJ whole genome shotgun (WGS) entry which is preliminary data.</text>
</comment>
<name>A0A134BEV9_9PORP</name>